<keyword evidence="13" id="KW-1185">Reference proteome</keyword>
<evidence type="ECO:0000256" key="7">
    <source>
        <dbReference type="ARBA" id="ARBA00023157"/>
    </source>
</evidence>
<dbReference type="STRING" id="1182543.W9WX55"/>
<sequence>MTAEMLTENKAANSYNLSPLDVHISNHAFIYPTASVSPHFIGCPSPWYNECVCGLDQQSAAGAQVSACMLSRCTDNVGISTAVEVYFDYCSSAGYALATTAATTLPPIDYSTVSLSGDRGFEVLRSCEQECIWGTCCISVADFIGCNSPWYNGCVCDLNMQNPAASHVASCISSKCASNTDVSTAVAVYLDYCASAGYPLANVARVSSVATQASRETLTFNVNGDTATTMTPPVTTAAGTTSSNGPSTTHAADTPASTNPASHSGYSTSDKIALGVGIGVGLPSLLATIWSCLRIERRALGLG</sequence>
<evidence type="ECO:0000256" key="5">
    <source>
        <dbReference type="ARBA" id="ARBA00022622"/>
    </source>
</evidence>
<evidence type="ECO:0000256" key="6">
    <source>
        <dbReference type="ARBA" id="ARBA00022729"/>
    </source>
</evidence>
<keyword evidence="7" id="KW-1015">Disulfide bond</keyword>
<dbReference type="EMBL" id="AMGX01000005">
    <property type="protein sequence ID" value="EXJ72523.1"/>
    <property type="molecule type" value="Genomic_DNA"/>
</dbReference>
<evidence type="ECO:0000256" key="10">
    <source>
        <dbReference type="SAM" id="MobiDB-lite"/>
    </source>
</evidence>
<keyword evidence="8" id="KW-0449">Lipoprotein</keyword>
<accession>W9WX55</accession>
<evidence type="ECO:0000256" key="3">
    <source>
        <dbReference type="ARBA" id="ARBA00010031"/>
    </source>
</evidence>
<dbReference type="GO" id="GO:0098552">
    <property type="term" value="C:side of membrane"/>
    <property type="evidence" value="ECO:0007669"/>
    <property type="project" value="UniProtKB-KW"/>
</dbReference>
<feature type="region of interest" description="Disordered" evidence="10">
    <location>
        <begin position="224"/>
        <end position="264"/>
    </location>
</feature>
<dbReference type="GO" id="GO:0005576">
    <property type="term" value="C:extracellular region"/>
    <property type="evidence" value="ECO:0007669"/>
    <property type="project" value="UniProtKB-SubCell"/>
</dbReference>
<dbReference type="Proteomes" id="UP000019471">
    <property type="component" value="Unassembled WGS sequence"/>
</dbReference>
<comment type="subcellular location">
    <subcellularLocation>
        <location evidence="1">Membrane</location>
        <topology evidence="1">Lipid-anchor</topology>
        <topology evidence="1">GPI-anchor</topology>
    </subcellularLocation>
    <subcellularLocation>
        <location evidence="2">Secreted</location>
    </subcellularLocation>
</comment>
<name>W9WX55_9EURO</name>
<dbReference type="eggNOG" id="ENOG502STAA">
    <property type="taxonomic scope" value="Eukaryota"/>
</dbReference>
<evidence type="ECO:0000313" key="12">
    <source>
        <dbReference type="EMBL" id="EXJ72523.1"/>
    </source>
</evidence>
<keyword evidence="5" id="KW-0472">Membrane</keyword>
<proteinExistence type="inferred from homology"/>
<evidence type="ECO:0000313" key="13">
    <source>
        <dbReference type="Proteomes" id="UP000019471"/>
    </source>
</evidence>
<feature type="compositionally biased region" description="Low complexity" evidence="10">
    <location>
        <begin position="226"/>
        <end position="241"/>
    </location>
</feature>
<comment type="caution">
    <text evidence="9">Lacks conserved residue(s) required for the propagation of feature annotation.</text>
</comment>
<feature type="compositionally biased region" description="Polar residues" evidence="10">
    <location>
        <begin position="242"/>
        <end position="264"/>
    </location>
</feature>
<keyword evidence="6" id="KW-0732">Signal</keyword>
<protein>
    <recommendedName>
        <fullName evidence="11">CFEM domain-containing protein</fullName>
    </recommendedName>
</protein>
<dbReference type="GeneID" id="19188397"/>
<dbReference type="PROSITE" id="PS52012">
    <property type="entry name" value="CFEM"/>
    <property type="match status" value="1"/>
</dbReference>
<dbReference type="OrthoDB" id="4506219at2759"/>
<comment type="similarity">
    <text evidence="3">Belongs to the RBT5 family.</text>
</comment>
<feature type="domain" description="CFEM" evidence="11">
    <location>
        <begin position="99"/>
        <end position="219"/>
    </location>
</feature>
<dbReference type="AlphaFoldDB" id="W9WX55"/>
<dbReference type="RefSeq" id="XP_007742470.1">
    <property type="nucleotide sequence ID" value="XM_007744280.1"/>
</dbReference>
<dbReference type="HOGENOM" id="CLU_918290_0_0_1"/>
<evidence type="ECO:0000256" key="8">
    <source>
        <dbReference type="ARBA" id="ARBA00023288"/>
    </source>
</evidence>
<evidence type="ECO:0000259" key="11">
    <source>
        <dbReference type="PROSITE" id="PS52012"/>
    </source>
</evidence>
<evidence type="ECO:0000256" key="9">
    <source>
        <dbReference type="PROSITE-ProRule" id="PRU01356"/>
    </source>
</evidence>
<comment type="caution">
    <text evidence="12">The sequence shown here is derived from an EMBL/GenBank/DDBJ whole genome shotgun (WGS) entry which is preliminary data.</text>
</comment>
<evidence type="ECO:0000256" key="4">
    <source>
        <dbReference type="ARBA" id="ARBA00022525"/>
    </source>
</evidence>
<organism evidence="12 13">
    <name type="scientific">Cladophialophora psammophila CBS 110553</name>
    <dbReference type="NCBI Taxonomy" id="1182543"/>
    <lineage>
        <taxon>Eukaryota</taxon>
        <taxon>Fungi</taxon>
        <taxon>Dikarya</taxon>
        <taxon>Ascomycota</taxon>
        <taxon>Pezizomycotina</taxon>
        <taxon>Eurotiomycetes</taxon>
        <taxon>Chaetothyriomycetidae</taxon>
        <taxon>Chaetothyriales</taxon>
        <taxon>Herpotrichiellaceae</taxon>
        <taxon>Cladophialophora</taxon>
    </lineage>
</organism>
<reference evidence="12 13" key="1">
    <citation type="submission" date="2013-03" db="EMBL/GenBank/DDBJ databases">
        <title>The Genome Sequence of Cladophialophora psammophila CBS 110553.</title>
        <authorList>
            <consortium name="The Broad Institute Genomics Platform"/>
            <person name="Cuomo C."/>
            <person name="de Hoog S."/>
            <person name="Gorbushina A."/>
            <person name="Walker B."/>
            <person name="Young S.K."/>
            <person name="Zeng Q."/>
            <person name="Gargeya S."/>
            <person name="Fitzgerald M."/>
            <person name="Haas B."/>
            <person name="Abouelleil A."/>
            <person name="Allen A.W."/>
            <person name="Alvarado L."/>
            <person name="Arachchi H.M."/>
            <person name="Berlin A.M."/>
            <person name="Chapman S.B."/>
            <person name="Gainer-Dewar J."/>
            <person name="Goldberg J."/>
            <person name="Griggs A."/>
            <person name="Gujja S."/>
            <person name="Hansen M."/>
            <person name="Howarth C."/>
            <person name="Imamovic A."/>
            <person name="Ireland A."/>
            <person name="Larimer J."/>
            <person name="McCowan C."/>
            <person name="Murphy C."/>
            <person name="Pearson M."/>
            <person name="Poon T.W."/>
            <person name="Priest M."/>
            <person name="Roberts A."/>
            <person name="Saif S."/>
            <person name="Shea T."/>
            <person name="Sisk P."/>
            <person name="Sykes S."/>
            <person name="Wortman J."/>
            <person name="Nusbaum C."/>
            <person name="Birren B."/>
        </authorList>
    </citation>
    <scope>NUCLEOTIDE SEQUENCE [LARGE SCALE GENOMIC DNA]</scope>
    <source>
        <strain evidence="12 13">CBS 110553</strain>
    </source>
</reference>
<dbReference type="InterPro" id="IPR008427">
    <property type="entry name" value="Extracellular_membr_CFEM_dom"/>
</dbReference>
<evidence type="ECO:0000256" key="2">
    <source>
        <dbReference type="ARBA" id="ARBA00004613"/>
    </source>
</evidence>
<keyword evidence="5" id="KW-0336">GPI-anchor</keyword>
<keyword evidence="4" id="KW-0964">Secreted</keyword>
<keyword evidence="5" id="KW-0325">Glycoprotein</keyword>
<gene>
    <name evidence="12" type="ORF">A1O5_03669</name>
</gene>
<evidence type="ECO:0000256" key="1">
    <source>
        <dbReference type="ARBA" id="ARBA00004589"/>
    </source>
</evidence>